<dbReference type="PANTHER" id="PTHR43265:SF1">
    <property type="entry name" value="ESTERASE ESTD"/>
    <property type="match status" value="1"/>
</dbReference>
<sequence>MLFRTAATTAVGIIVLAVLGAVLGPQWDPSPLTDPLVVERSSTVIGGPVDRTPVGTYRVETEVVDVQLDGAVVQAQISRPVDAPGDLPGVVFVHGAGTGEFRRAFRVQAHDLASAGIVTLVPNKRLDTYSTRHRDYESMAADYARSVDVLRSRDGVDPDRVGVYGESEGAWIAPVMTARDPTLAFAALVSAPVVPPRQQAAYAADNYLRNTGVPDGVFRAIPRAVGMALPGGGFEYADFVVTPFQKRTTQPVFVAYGTADASLPLVQGARRIIDDLAEGGNDQVTVRYYAGADHGLRVDGRVSADLVRDLARWIDGLPATVDAAPRIAGGQPYQTFLAEPVATPRWFGDGDTVVNTVVGGAAAVVVGAVVLLVARFARREGTGLARGLGGPLLALALGSLLTVVALVWYLVSVARLALDYERNAWVVQGGWVGVRLLGVAAVVGAAMLVNRVGDLRKDEEATAVDGPAATVSLVLVSVGSVVLLVMLAYWGVFQLGI</sequence>
<keyword evidence="2" id="KW-0378">Hydrolase</keyword>
<reference evidence="2 3" key="1">
    <citation type="submission" date="2020-04" db="EMBL/GenBank/DDBJ databases">
        <title>Sequencing and Assembly of C. fimi.</title>
        <authorList>
            <person name="Ramsey A.R."/>
        </authorList>
    </citation>
    <scope>NUCLEOTIDE SEQUENCE [LARGE SCALE GENOMIC DNA]</scope>
    <source>
        <strain evidence="2 3">SB</strain>
    </source>
</reference>
<feature type="transmembrane region" description="Helical" evidence="1">
    <location>
        <begin position="389"/>
        <end position="411"/>
    </location>
</feature>
<keyword evidence="1" id="KW-0472">Membrane</keyword>
<accession>A0A7Y0QHM3</accession>
<organism evidence="2 3">
    <name type="scientific">Cellulomonas fimi</name>
    <dbReference type="NCBI Taxonomy" id="1708"/>
    <lineage>
        <taxon>Bacteria</taxon>
        <taxon>Bacillati</taxon>
        <taxon>Actinomycetota</taxon>
        <taxon>Actinomycetes</taxon>
        <taxon>Micrococcales</taxon>
        <taxon>Cellulomonadaceae</taxon>
        <taxon>Cellulomonas</taxon>
    </lineage>
</organism>
<dbReference type="EMBL" id="JABCJJ010000003">
    <property type="protein sequence ID" value="NMR19307.1"/>
    <property type="molecule type" value="Genomic_DNA"/>
</dbReference>
<evidence type="ECO:0000256" key="1">
    <source>
        <dbReference type="SAM" id="Phobius"/>
    </source>
</evidence>
<feature type="transmembrane region" description="Helical" evidence="1">
    <location>
        <begin position="470"/>
        <end position="492"/>
    </location>
</feature>
<keyword evidence="3" id="KW-1185">Reference proteome</keyword>
<evidence type="ECO:0000313" key="3">
    <source>
        <dbReference type="Proteomes" id="UP000562124"/>
    </source>
</evidence>
<gene>
    <name evidence="2" type="ORF">HIR71_03590</name>
</gene>
<keyword evidence="1" id="KW-0812">Transmembrane</keyword>
<dbReference type="AlphaFoldDB" id="A0A7Y0QHM3"/>
<dbReference type="PANTHER" id="PTHR43265">
    <property type="entry name" value="ESTERASE ESTD"/>
    <property type="match status" value="1"/>
</dbReference>
<proteinExistence type="predicted"/>
<evidence type="ECO:0000313" key="2">
    <source>
        <dbReference type="EMBL" id="NMR19307.1"/>
    </source>
</evidence>
<dbReference type="GO" id="GO:0052689">
    <property type="term" value="F:carboxylic ester hydrolase activity"/>
    <property type="evidence" value="ECO:0007669"/>
    <property type="project" value="TreeGrafter"/>
</dbReference>
<name>A0A7Y0QHM3_CELFI</name>
<keyword evidence="1" id="KW-1133">Transmembrane helix</keyword>
<protein>
    <submittedName>
        <fullName evidence="2">Alpha/beta hydrolase fold domain-containing protein</fullName>
    </submittedName>
</protein>
<comment type="caution">
    <text evidence="2">The sequence shown here is derived from an EMBL/GenBank/DDBJ whole genome shotgun (WGS) entry which is preliminary data.</text>
</comment>
<dbReference type="Proteomes" id="UP000562124">
    <property type="component" value="Unassembled WGS sequence"/>
</dbReference>
<dbReference type="RefSeq" id="WP_169323498.1">
    <property type="nucleotide sequence ID" value="NZ_JABCJJ010000003.1"/>
</dbReference>
<dbReference type="InterPro" id="IPR053145">
    <property type="entry name" value="AB_hydrolase_Est10"/>
</dbReference>
<dbReference type="SUPFAM" id="SSF53474">
    <property type="entry name" value="alpha/beta-Hydrolases"/>
    <property type="match status" value="1"/>
</dbReference>
<feature type="transmembrane region" description="Helical" evidence="1">
    <location>
        <begin position="357"/>
        <end position="377"/>
    </location>
</feature>
<feature type="transmembrane region" description="Helical" evidence="1">
    <location>
        <begin position="431"/>
        <end position="449"/>
    </location>
</feature>
<dbReference type="InterPro" id="IPR029058">
    <property type="entry name" value="AB_hydrolase_fold"/>
</dbReference>
<dbReference type="Gene3D" id="3.40.50.1820">
    <property type="entry name" value="alpha/beta hydrolase"/>
    <property type="match status" value="1"/>
</dbReference>